<reference evidence="2" key="1">
    <citation type="journal article" date="2015" name="J. Nat. Prod.">
        <title>Combining Mass Spectrometric Metabolic Profiling with Genomic Analysis: A Powerful Approach for Discovering Natural Products from Cyanobacteria.</title>
        <authorList>
            <person name="Kleigrewe K."/>
            <person name="Almaliti J."/>
            <person name="Tian I.Y."/>
            <person name="Kinnel R.B."/>
            <person name="Korobeynikov A."/>
            <person name="Monroe E.A."/>
            <person name="Duggan B.M."/>
            <person name="Di Marzo V."/>
            <person name="Sherman D.H."/>
            <person name="Dorrestein P.C."/>
            <person name="Gerwick L."/>
            <person name="Gerwick W.H."/>
        </authorList>
    </citation>
    <scope>NUCLEOTIDE SEQUENCE</scope>
    <source>
        <strain evidence="2">PNG 5-198</strain>
    </source>
</reference>
<proteinExistence type="predicted"/>
<feature type="transmembrane region" description="Helical" evidence="1">
    <location>
        <begin position="18"/>
        <end position="35"/>
    </location>
</feature>
<dbReference type="SUPFAM" id="SSF82693">
    <property type="entry name" value="Multidrug efflux transporter AcrB pore domain, PN1, PN2, PC1 and PC2 subdomains"/>
    <property type="match status" value="2"/>
</dbReference>
<feature type="transmembrane region" description="Helical" evidence="1">
    <location>
        <begin position="902"/>
        <end position="920"/>
    </location>
</feature>
<organism evidence="2">
    <name type="scientific">Moorena bouillonii PNG</name>
    <dbReference type="NCBI Taxonomy" id="568701"/>
    <lineage>
        <taxon>Bacteria</taxon>
        <taxon>Bacillati</taxon>
        <taxon>Cyanobacteriota</taxon>
        <taxon>Cyanophyceae</taxon>
        <taxon>Coleofasciculales</taxon>
        <taxon>Coleofasciculaceae</taxon>
        <taxon>Moorena</taxon>
    </lineage>
</organism>
<feature type="transmembrane region" description="Helical" evidence="1">
    <location>
        <begin position="932"/>
        <end position="950"/>
    </location>
</feature>
<dbReference type="PANTHER" id="PTHR32063">
    <property type="match status" value="1"/>
</dbReference>
<evidence type="ECO:0000313" key="3">
    <source>
        <dbReference type="EMBL" id="OLT62079.1"/>
    </source>
</evidence>
<feature type="transmembrane region" description="Helical" evidence="1">
    <location>
        <begin position="469"/>
        <end position="495"/>
    </location>
</feature>
<dbReference type="GO" id="GO:0005886">
    <property type="term" value="C:plasma membrane"/>
    <property type="evidence" value="ECO:0007669"/>
    <property type="project" value="TreeGrafter"/>
</dbReference>
<feature type="transmembrane region" description="Helical" evidence="1">
    <location>
        <begin position="1075"/>
        <end position="1093"/>
    </location>
</feature>
<dbReference type="Gene3D" id="3.30.70.1430">
    <property type="entry name" value="Multidrug efflux transporter AcrB pore domain"/>
    <property type="match status" value="2"/>
</dbReference>
<name>A0A0H4TNU4_9CYAN</name>
<dbReference type="Proteomes" id="UP000186657">
    <property type="component" value="Unassembled WGS sequence"/>
</dbReference>
<feature type="transmembrane region" description="Helical" evidence="1">
    <location>
        <begin position="543"/>
        <end position="564"/>
    </location>
</feature>
<reference evidence="3 4" key="2">
    <citation type="submission" date="2016-10" db="EMBL/GenBank/DDBJ databases">
        <title>Comparative genomics uncovers the prolific and rare metabolic potential of the cyanobacterial genus Moorea.</title>
        <authorList>
            <person name="Leao T."/>
            <person name="Castelao G."/>
            <person name="Korobeynikov A."/>
            <person name="Monroe E.A."/>
            <person name="Podell S."/>
            <person name="Glukhov E."/>
            <person name="Allen E."/>
            <person name="Gerwick W.H."/>
            <person name="Gerwick L."/>
        </authorList>
    </citation>
    <scope>NUCLEOTIDE SEQUENCE [LARGE SCALE GENOMIC DNA]</scope>
    <source>
        <strain evidence="3 4">PNG5-198</strain>
    </source>
</reference>
<dbReference type="GO" id="GO:0042910">
    <property type="term" value="F:xenobiotic transmembrane transporter activity"/>
    <property type="evidence" value="ECO:0007669"/>
    <property type="project" value="TreeGrafter"/>
</dbReference>
<dbReference type="Gene3D" id="1.20.1640.10">
    <property type="entry name" value="Multidrug efflux transporter AcrB transmembrane domain"/>
    <property type="match status" value="2"/>
</dbReference>
<dbReference type="Pfam" id="PF00873">
    <property type="entry name" value="ACR_tran"/>
    <property type="match status" value="1"/>
</dbReference>
<keyword evidence="1" id="KW-0472">Membrane</keyword>
<feature type="transmembrane region" description="Helical" evidence="1">
    <location>
        <begin position="1007"/>
        <end position="1033"/>
    </location>
</feature>
<evidence type="ECO:0000313" key="2">
    <source>
        <dbReference type="EMBL" id="AKQ09610.1"/>
    </source>
</evidence>
<keyword evidence="1" id="KW-1133">Transmembrane helix</keyword>
<dbReference type="Gene3D" id="3.30.70.1440">
    <property type="entry name" value="Multidrug efflux transporter AcrB pore domain"/>
    <property type="match status" value="1"/>
</dbReference>
<protein>
    <recommendedName>
        <fullName evidence="5">Acriflavin resistance protein</fullName>
    </recommendedName>
</protein>
<dbReference type="PRINTS" id="PR00702">
    <property type="entry name" value="ACRIFLAVINRP"/>
</dbReference>
<feature type="transmembrane region" description="Helical" evidence="1">
    <location>
        <begin position="392"/>
        <end position="416"/>
    </location>
</feature>
<dbReference type="Gene3D" id="3.30.2090.10">
    <property type="entry name" value="Multidrug efflux transporter AcrB TolC docking domain, DN and DC subdomains"/>
    <property type="match status" value="2"/>
</dbReference>
<feature type="transmembrane region" description="Helical" evidence="1">
    <location>
        <begin position="437"/>
        <end position="457"/>
    </location>
</feature>
<dbReference type="InterPro" id="IPR001036">
    <property type="entry name" value="Acrflvin-R"/>
</dbReference>
<feature type="transmembrane region" description="Helical" evidence="1">
    <location>
        <begin position="979"/>
        <end position="995"/>
    </location>
</feature>
<feature type="transmembrane region" description="Helical" evidence="1">
    <location>
        <begin position="875"/>
        <end position="895"/>
    </location>
</feature>
<feature type="transmembrane region" description="Helical" evidence="1">
    <location>
        <begin position="366"/>
        <end position="386"/>
    </location>
</feature>
<sequence>MSGGVRNDLFAIPVRRPVATAMFFLGIVLLGLIAWQRIPVNLLPDVAGEQLFVTFARPGSEPEVIEREILLPLESRASLLEGLDETRATIRGSGGTLTLEFRPGTDLAVRELEMRRLAADLVREQPAGTTINVNNSDISQAVGFAMFIQVTGMDDLNSLMDLVDDQVVPRMAAVDGVSRVSAGGGAPQELTVEIDPDRCAALGIEPGQVVSSLSRSVQRLDYLGGIEGRDRRTAVVLDGRPRGIDTLSRSRVVADRPVELRHVADIEFGTSEMQTLLRVNGEPTVGIVVFQDEDANLIRLGRALRSRLDELREEFAPYNLDFVINFDAAKDLIEKQLDRLKELALTGFVIALVVLFLFLRQWRAVAVVAVAVPTSLLAALALLYVAGLSLNLITLFGLGVVIGALVDNSIVVYEAVQRQLEHGAHADDAAADGIRRTVRAILAASATNAVVFLPLMFADFAAAELRAYLEIMALAILLPMVGSVLVAIGLVPLLARRLAAPAALARVKRVREERQRTGGLKPPDRAGELFIGTLIVALRRPGIWVTGVVTALLITVVFVLPTVAVTSLNQDPPQEDTVRLAVTLDSADSLDRASELFALLEQEVMKLDGIEGVDSTIQEENGQLTVRLPDAEDRPEGLNAATVRAAARRVESQSRGALELDTVQDGFGGGGGLAALTDTSSTEVLISGPETRGLLSLAGELAGRLESIAEIDTARISSRSAQDELRVVADDMAMNAFRLTPDQVLPALNTVRREGVAMQVGFTLPDGREIPLTVRRQAPPRRAIKDLERLRLNTSSGVLPLEAVADVRRMPPPPTITHENGRRQVKVSYTLGREAPTTGNARLSLDRRITDAVGEVYRPAGYTIEVPDPDDSYSWFRSLLIPVLLLLFAVLAITFESMTMPVLVLLSLPLTVLGATWALLLGDVPGLDPMALMGVLALIGLTVNPAILLVDRMQARVRLSGFSAGAAALAAVRERTRPVLMTTATTVAGLWPLALSTGQANELWPPFATVVMGGLVTSTLLTLLVIPVGFVFLHRLDGIFGRLGPWVVIGWAAAVSLTMVPLIRYEIIQSTTWQIMTTLLVGSLFLGLAALIFRRVPLVEPATVGGAPPTLEVRYLNKVYGRPGPIGRAWRVQERFANAVLARGGQPFTPARARERLLPLLLLFLGAGYLAFSVGAIGWRLIFVFGAAALAAGFWRQVRCARGLADERGRVLPGGVIFTPASRACSTARTPLKVGNKLGWILRIRLGKASRSTCVTTRIQPAITTHSTSYCRKVSTIC</sequence>
<dbReference type="EMBL" id="MKZS01000001">
    <property type="protein sequence ID" value="OLT62079.1"/>
    <property type="molecule type" value="Genomic_DNA"/>
</dbReference>
<dbReference type="InterPro" id="IPR027463">
    <property type="entry name" value="AcrB_DN_DC_subdom"/>
</dbReference>
<gene>
    <name evidence="3" type="ORF">BJP37_26720</name>
</gene>
<evidence type="ECO:0000313" key="4">
    <source>
        <dbReference type="Proteomes" id="UP000186657"/>
    </source>
</evidence>
<dbReference type="Gene3D" id="3.30.70.1320">
    <property type="entry name" value="Multidrug efflux transporter AcrB pore domain like"/>
    <property type="match status" value="1"/>
</dbReference>
<feature type="transmembrane region" description="Helical" evidence="1">
    <location>
        <begin position="1045"/>
        <end position="1063"/>
    </location>
</feature>
<keyword evidence="1" id="KW-0812">Transmembrane</keyword>
<dbReference type="PANTHER" id="PTHR32063:SF0">
    <property type="entry name" value="SWARMING MOTILITY PROTEIN SWRC"/>
    <property type="match status" value="1"/>
</dbReference>
<feature type="transmembrane region" description="Helical" evidence="1">
    <location>
        <begin position="343"/>
        <end position="359"/>
    </location>
</feature>
<accession>A0A0H4TNU4</accession>
<dbReference type="EMBL" id="KP715425">
    <property type="protein sequence ID" value="AKQ09610.1"/>
    <property type="molecule type" value="Genomic_DNA"/>
</dbReference>
<feature type="transmembrane region" description="Helical" evidence="1">
    <location>
        <begin position="1157"/>
        <end position="1175"/>
    </location>
</feature>
<evidence type="ECO:0008006" key="5">
    <source>
        <dbReference type="Google" id="ProtNLM"/>
    </source>
</evidence>
<dbReference type="SUPFAM" id="SSF82866">
    <property type="entry name" value="Multidrug efflux transporter AcrB transmembrane domain"/>
    <property type="match status" value="2"/>
</dbReference>
<dbReference type="SUPFAM" id="SSF82714">
    <property type="entry name" value="Multidrug efflux transporter AcrB TolC docking domain, DN and DC subdomains"/>
    <property type="match status" value="2"/>
</dbReference>
<dbReference type="AlphaFoldDB" id="A0A0H4TNU4"/>
<evidence type="ECO:0000256" key="1">
    <source>
        <dbReference type="SAM" id="Phobius"/>
    </source>
</evidence>
<keyword evidence="4" id="KW-1185">Reference proteome</keyword>